<evidence type="ECO:0000313" key="2">
    <source>
        <dbReference type="EMBL" id="KAJ3506952.1"/>
    </source>
</evidence>
<proteinExistence type="predicted"/>
<dbReference type="AlphaFoldDB" id="A0A9W8K665"/>
<dbReference type="InterPro" id="IPR013240">
    <property type="entry name" value="DNA-dir_RNA_pol1_su_RPA34"/>
</dbReference>
<dbReference type="Gene3D" id="6.20.250.70">
    <property type="match status" value="1"/>
</dbReference>
<protein>
    <submittedName>
        <fullName evidence="2">Uncharacterized protein</fullName>
    </submittedName>
</protein>
<dbReference type="EMBL" id="JANKHO010000709">
    <property type="protein sequence ID" value="KAJ3506952.1"/>
    <property type="molecule type" value="Genomic_DNA"/>
</dbReference>
<reference evidence="2" key="1">
    <citation type="submission" date="2022-07" db="EMBL/GenBank/DDBJ databases">
        <title>Genome Sequence of Agrocybe chaxingu.</title>
        <authorList>
            <person name="Buettner E."/>
        </authorList>
    </citation>
    <scope>NUCLEOTIDE SEQUENCE</scope>
    <source>
        <strain evidence="2">MP-N11</strain>
    </source>
</reference>
<feature type="compositionally biased region" description="Low complexity" evidence="1">
    <location>
        <begin position="1"/>
        <end position="17"/>
    </location>
</feature>
<sequence length="294" mass="32030">MPSGSPTSSSSSPRSSETPPPTISPKQRTSKDKGKTKATAPGDHGKNEGVDLNWDYKPPAGAVLLNDKDEDAGEFDWDAVNDDDDVELWLIRVPEGIKPKHLVNLEVDVPSSSKSSCIGTLQRKHAAFDLWSVGDDDSQPIGGEEIKSLECLLPRKSKKGKLFPAPKPITHHIVIAAKAVTPTPPIDAGAMQYKNPSRHSYPNEVLKHKFMPTGSMVDVMNSHTEDVVMADIETTSTPEQPSPKKIHNKFLASVEPEHEVEKYTKKSKGKKRKGDVADTLETPAKKSKKSKSAS</sequence>
<feature type="compositionally biased region" description="Basic and acidic residues" evidence="1">
    <location>
        <begin position="255"/>
        <end position="264"/>
    </location>
</feature>
<dbReference type="OrthoDB" id="76224at2759"/>
<organism evidence="2 3">
    <name type="scientific">Agrocybe chaxingu</name>
    <dbReference type="NCBI Taxonomy" id="84603"/>
    <lineage>
        <taxon>Eukaryota</taxon>
        <taxon>Fungi</taxon>
        <taxon>Dikarya</taxon>
        <taxon>Basidiomycota</taxon>
        <taxon>Agaricomycotina</taxon>
        <taxon>Agaricomycetes</taxon>
        <taxon>Agaricomycetidae</taxon>
        <taxon>Agaricales</taxon>
        <taxon>Agaricineae</taxon>
        <taxon>Strophariaceae</taxon>
        <taxon>Agrocybe</taxon>
    </lineage>
</organism>
<gene>
    <name evidence="2" type="ORF">NLJ89_g6571</name>
</gene>
<keyword evidence="3" id="KW-1185">Reference proteome</keyword>
<name>A0A9W8K665_9AGAR</name>
<feature type="compositionally biased region" description="Basic residues" evidence="1">
    <location>
        <begin position="285"/>
        <end position="294"/>
    </location>
</feature>
<feature type="region of interest" description="Disordered" evidence="1">
    <location>
        <begin position="1"/>
        <end position="54"/>
    </location>
</feature>
<evidence type="ECO:0000313" key="3">
    <source>
        <dbReference type="Proteomes" id="UP001148786"/>
    </source>
</evidence>
<feature type="region of interest" description="Disordered" evidence="1">
    <location>
        <begin position="251"/>
        <end position="294"/>
    </location>
</feature>
<dbReference type="Proteomes" id="UP001148786">
    <property type="component" value="Unassembled WGS sequence"/>
</dbReference>
<dbReference type="GO" id="GO:0006360">
    <property type="term" value="P:transcription by RNA polymerase I"/>
    <property type="evidence" value="ECO:0007669"/>
    <property type="project" value="InterPro"/>
</dbReference>
<dbReference type="Pfam" id="PF08208">
    <property type="entry name" value="RNA_polI_A34"/>
    <property type="match status" value="1"/>
</dbReference>
<evidence type="ECO:0000256" key="1">
    <source>
        <dbReference type="SAM" id="MobiDB-lite"/>
    </source>
</evidence>
<comment type="caution">
    <text evidence="2">The sequence shown here is derived from an EMBL/GenBank/DDBJ whole genome shotgun (WGS) entry which is preliminary data.</text>
</comment>
<accession>A0A9W8K665</accession>